<dbReference type="Pfam" id="PF01985">
    <property type="entry name" value="CRS1_YhbY"/>
    <property type="match status" value="1"/>
</dbReference>
<sequence length="100" mass="11386">MIAPMNKLEIKQLKALAHKLKPIVTVGQHGMKDSIGEELDSALDFHQLVKLKVNLGDRDARDALVEELATKYKAELVQRIGNIAVYYRRNFDKENLLKKS</sequence>
<protein>
    <submittedName>
        <fullName evidence="4">RNA-binding protein</fullName>
    </submittedName>
</protein>
<dbReference type="InterPro" id="IPR035920">
    <property type="entry name" value="YhbY-like_sf"/>
</dbReference>
<dbReference type="Proteomes" id="UP000294887">
    <property type="component" value="Unassembled WGS sequence"/>
</dbReference>
<dbReference type="AlphaFoldDB" id="A0A4R1F2J3"/>
<keyword evidence="5" id="KW-1185">Reference proteome</keyword>
<organism evidence="4 5">
    <name type="scientific">Cocleimonas flava</name>
    <dbReference type="NCBI Taxonomy" id="634765"/>
    <lineage>
        <taxon>Bacteria</taxon>
        <taxon>Pseudomonadati</taxon>
        <taxon>Pseudomonadota</taxon>
        <taxon>Gammaproteobacteria</taxon>
        <taxon>Thiotrichales</taxon>
        <taxon>Thiotrichaceae</taxon>
        <taxon>Cocleimonas</taxon>
    </lineage>
</organism>
<dbReference type="PANTHER" id="PTHR40065">
    <property type="entry name" value="RNA-BINDING PROTEIN YHBY"/>
    <property type="match status" value="1"/>
</dbReference>
<evidence type="ECO:0000256" key="2">
    <source>
        <dbReference type="PROSITE-ProRule" id="PRU00626"/>
    </source>
</evidence>
<reference evidence="4 5" key="1">
    <citation type="submission" date="2019-03" db="EMBL/GenBank/DDBJ databases">
        <title>Genomic Encyclopedia of Type Strains, Phase IV (KMG-IV): sequencing the most valuable type-strain genomes for metagenomic binning, comparative biology and taxonomic classification.</title>
        <authorList>
            <person name="Goeker M."/>
        </authorList>
    </citation>
    <scope>NUCLEOTIDE SEQUENCE [LARGE SCALE GENOMIC DNA]</scope>
    <source>
        <strain evidence="4 5">DSM 24830</strain>
    </source>
</reference>
<gene>
    <name evidence="4" type="ORF">EV695_0221</name>
</gene>
<comment type="caution">
    <text evidence="4">The sequence shown here is derived from an EMBL/GenBank/DDBJ whole genome shotgun (WGS) entry which is preliminary data.</text>
</comment>
<evidence type="ECO:0000313" key="5">
    <source>
        <dbReference type="Proteomes" id="UP000294887"/>
    </source>
</evidence>
<evidence type="ECO:0000256" key="1">
    <source>
        <dbReference type="ARBA" id="ARBA00022884"/>
    </source>
</evidence>
<proteinExistence type="predicted"/>
<dbReference type="PANTHER" id="PTHR40065:SF3">
    <property type="entry name" value="RNA-BINDING PROTEIN YHBY"/>
    <property type="match status" value="1"/>
</dbReference>
<accession>A0A4R1F2J3</accession>
<dbReference type="EMBL" id="SMFQ01000002">
    <property type="protein sequence ID" value="TCJ88377.1"/>
    <property type="molecule type" value="Genomic_DNA"/>
</dbReference>
<dbReference type="GO" id="GO:0003723">
    <property type="term" value="F:RNA binding"/>
    <property type="evidence" value="ECO:0007669"/>
    <property type="project" value="UniProtKB-UniRule"/>
</dbReference>
<keyword evidence="1 2" id="KW-0694">RNA-binding</keyword>
<dbReference type="SMART" id="SM01103">
    <property type="entry name" value="CRS1_YhbY"/>
    <property type="match status" value="1"/>
</dbReference>
<feature type="domain" description="CRM" evidence="3">
    <location>
        <begin position="3"/>
        <end position="99"/>
    </location>
</feature>
<dbReference type="SUPFAM" id="SSF75471">
    <property type="entry name" value="YhbY-like"/>
    <property type="match status" value="1"/>
</dbReference>
<name>A0A4R1F2J3_9GAMM</name>
<evidence type="ECO:0000313" key="4">
    <source>
        <dbReference type="EMBL" id="TCJ88377.1"/>
    </source>
</evidence>
<dbReference type="InterPro" id="IPR001890">
    <property type="entry name" value="RNA-binding_CRM"/>
</dbReference>
<dbReference type="Gene3D" id="3.30.110.60">
    <property type="entry name" value="YhbY-like"/>
    <property type="match status" value="1"/>
</dbReference>
<evidence type="ECO:0000259" key="3">
    <source>
        <dbReference type="PROSITE" id="PS51295"/>
    </source>
</evidence>
<dbReference type="PROSITE" id="PS51295">
    <property type="entry name" value="CRM"/>
    <property type="match status" value="1"/>
</dbReference>
<dbReference type="InterPro" id="IPR051925">
    <property type="entry name" value="RNA-binding_domain"/>
</dbReference>